<sequence>MVKLNVLQYNPIKLDLSNENYSIDSLVTNTDFENLCKNYKQKFAYSKLKTFSFSKEGFLGLFLELKGNIAISVGECEALINAAKLYENLGFEILWISLNKDGKVNLKKIENENIDFLFLSSYVMDTFVITSLQEAKKLTNAKIISNASANFSILSDAVYFDNYKLTGYNLSGVLLFEDENLFELLNIGFIDTLAVKYCFEALENQKFNYEMKDKFLQKLKEKFKDDLYFFVNPADTLPYSLHIALKGIKARELIRTLALNKIFLTNGEGCSLGLSKPSRIIQNMGYDDQTSRNSIQLAFNQTFSEEEIEKLVNAIYLKYKQIKSFS</sequence>
<gene>
    <name evidence="3" type="ORF">AVENP_1148</name>
</gene>
<comment type="cofactor">
    <cofactor evidence="1">
        <name>pyridoxal 5'-phosphate</name>
        <dbReference type="ChEBI" id="CHEBI:597326"/>
    </cofactor>
</comment>
<dbReference type="KEGG" id="avp:AVENP_1148"/>
<organism evidence="3 4">
    <name type="scientific">Arcobacter venerupis</name>
    <dbReference type="NCBI Taxonomy" id="1054033"/>
    <lineage>
        <taxon>Bacteria</taxon>
        <taxon>Pseudomonadati</taxon>
        <taxon>Campylobacterota</taxon>
        <taxon>Epsilonproteobacteria</taxon>
        <taxon>Campylobacterales</taxon>
        <taxon>Arcobacteraceae</taxon>
        <taxon>Arcobacter</taxon>
    </lineage>
</organism>
<keyword evidence="4" id="KW-1185">Reference proteome</keyword>
<dbReference type="GO" id="GO:0031071">
    <property type="term" value="F:cysteine desulfurase activity"/>
    <property type="evidence" value="ECO:0007669"/>
    <property type="project" value="UniProtKB-EC"/>
</dbReference>
<dbReference type="PANTHER" id="PTHR11601">
    <property type="entry name" value="CYSTEINE DESULFURYLASE FAMILY MEMBER"/>
    <property type="match status" value="1"/>
</dbReference>
<evidence type="ECO:0000256" key="1">
    <source>
        <dbReference type="ARBA" id="ARBA00001933"/>
    </source>
</evidence>
<reference evidence="3 4" key="1">
    <citation type="submission" date="2020-05" db="EMBL/GenBank/DDBJ databases">
        <title>Complete genome sequencing of Campylobacter and Arcobacter type strains.</title>
        <authorList>
            <person name="Miller W.G."/>
            <person name="Yee E."/>
        </authorList>
    </citation>
    <scope>NUCLEOTIDE SEQUENCE [LARGE SCALE GENOMIC DNA]</scope>
    <source>
        <strain evidence="3 4">LMG 26156</strain>
    </source>
</reference>
<dbReference type="AlphaFoldDB" id="A0AAE7B7B2"/>
<accession>A0AAE7B7B2</accession>
<protein>
    <submittedName>
        <fullName evidence="3">NifS/IscS family cysteine desulfurase</fullName>
    </submittedName>
</protein>
<dbReference type="Proteomes" id="UP000503482">
    <property type="component" value="Chromosome"/>
</dbReference>
<dbReference type="PANTHER" id="PTHR11601:SF34">
    <property type="entry name" value="CYSTEINE DESULFURASE"/>
    <property type="match status" value="1"/>
</dbReference>
<dbReference type="SUPFAM" id="SSF53383">
    <property type="entry name" value="PLP-dependent transferases"/>
    <property type="match status" value="1"/>
</dbReference>
<evidence type="ECO:0000256" key="2">
    <source>
        <dbReference type="ARBA" id="ARBA00050776"/>
    </source>
</evidence>
<evidence type="ECO:0000313" key="4">
    <source>
        <dbReference type="Proteomes" id="UP000503482"/>
    </source>
</evidence>
<dbReference type="InterPro" id="IPR015422">
    <property type="entry name" value="PyrdxlP-dep_Trfase_small"/>
</dbReference>
<dbReference type="EMBL" id="CP053840">
    <property type="protein sequence ID" value="QKF66703.1"/>
    <property type="molecule type" value="Genomic_DNA"/>
</dbReference>
<dbReference type="Gene3D" id="3.90.1150.10">
    <property type="entry name" value="Aspartate Aminotransferase, domain 1"/>
    <property type="match status" value="1"/>
</dbReference>
<evidence type="ECO:0000313" key="3">
    <source>
        <dbReference type="EMBL" id="QKF66703.1"/>
    </source>
</evidence>
<proteinExistence type="predicted"/>
<comment type="catalytic activity">
    <reaction evidence="2">
        <text>(sulfur carrier)-H + L-cysteine = (sulfur carrier)-SH + L-alanine</text>
        <dbReference type="Rhea" id="RHEA:43892"/>
        <dbReference type="Rhea" id="RHEA-COMP:14737"/>
        <dbReference type="Rhea" id="RHEA-COMP:14739"/>
        <dbReference type="ChEBI" id="CHEBI:29917"/>
        <dbReference type="ChEBI" id="CHEBI:35235"/>
        <dbReference type="ChEBI" id="CHEBI:57972"/>
        <dbReference type="ChEBI" id="CHEBI:64428"/>
        <dbReference type="EC" id="2.8.1.7"/>
    </reaction>
</comment>
<name>A0AAE7B7B2_9BACT</name>
<dbReference type="InterPro" id="IPR015424">
    <property type="entry name" value="PyrdxlP-dep_Trfase"/>
</dbReference>